<gene>
    <name evidence="3" type="ORF">RCL2_000914700</name>
</gene>
<accession>A0A8H3L8P0</accession>
<evidence type="ECO:0000256" key="2">
    <source>
        <dbReference type="SAM" id="Phobius"/>
    </source>
</evidence>
<dbReference type="EMBL" id="BLAL01000058">
    <property type="protein sequence ID" value="GES81910.1"/>
    <property type="molecule type" value="Genomic_DNA"/>
</dbReference>
<evidence type="ECO:0000313" key="4">
    <source>
        <dbReference type="Proteomes" id="UP000615446"/>
    </source>
</evidence>
<evidence type="ECO:0000313" key="3">
    <source>
        <dbReference type="EMBL" id="GES81910.1"/>
    </source>
</evidence>
<reference evidence="3" key="1">
    <citation type="submission" date="2019-10" db="EMBL/GenBank/DDBJ databases">
        <title>Conservation and host-specific expression of non-tandemly repeated heterogenous ribosome RNA gene in arbuscular mycorrhizal fungi.</title>
        <authorList>
            <person name="Maeda T."/>
            <person name="Kobayashi Y."/>
            <person name="Nakagawa T."/>
            <person name="Ezawa T."/>
            <person name="Yamaguchi K."/>
            <person name="Bino T."/>
            <person name="Nishimoto Y."/>
            <person name="Shigenobu S."/>
            <person name="Kawaguchi M."/>
        </authorList>
    </citation>
    <scope>NUCLEOTIDE SEQUENCE</scope>
    <source>
        <strain evidence="3">HR1</strain>
    </source>
</reference>
<dbReference type="OrthoDB" id="4179406at2759"/>
<feature type="transmembrane region" description="Helical" evidence="2">
    <location>
        <begin position="87"/>
        <end position="110"/>
    </location>
</feature>
<protein>
    <submittedName>
        <fullName evidence="3">Uncharacterized protein</fullName>
    </submittedName>
</protein>
<comment type="caution">
    <text evidence="3">The sequence shown here is derived from an EMBL/GenBank/DDBJ whole genome shotgun (WGS) entry which is preliminary data.</text>
</comment>
<organism evidence="3 4">
    <name type="scientific">Rhizophagus clarus</name>
    <dbReference type="NCBI Taxonomy" id="94130"/>
    <lineage>
        <taxon>Eukaryota</taxon>
        <taxon>Fungi</taxon>
        <taxon>Fungi incertae sedis</taxon>
        <taxon>Mucoromycota</taxon>
        <taxon>Glomeromycotina</taxon>
        <taxon>Glomeromycetes</taxon>
        <taxon>Glomerales</taxon>
        <taxon>Glomeraceae</taxon>
        <taxon>Rhizophagus</taxon>
    </lineage>
</organism>
<dbReference type="Proteomes" id="UP000615446">
    <property type="component" value="Unassembled WGS sequence"/>
</dbReference>
<name>A0A8H3L8P0_9GLOM</name>
<keyword evidence="2" id="KW-1133">Transmembrane helix</keyword>
<proteinExistence type="predicted"/>
<feature type="compositionally biased region" description="Acidic residues" evidence="1">
    <location>
        <begin position="415"/>
        <end position="425"/>
    </location>
</feature>
<sequence>MRIKLEDQDIATSSSTSNGFSDIRARYSNEKNNKSENIEKFFEKYVPQHVLIKMEEIYNQLNDISQKAVVCLKEIHEFSKQIPKPTLVLLTLIGLLLFYITSIILSIIYLPATDLICKITPYSDSVFPFCKFSIPNFTDLVDAQVETQRRLLEQAAELDSEGSLAHDIKNAELATKDLILVVKYSELQYRQLLIKKLEEFAGASFNTNNELQTLQVRAQTSLDNTLTYIAFTLKAIGEFDGKVVNPRKRRDLTKLHDSLMKLTDEDLRKLIIATDKALKSLKRLDELQSSIHAITSQEENLQKINQEELLSNLWSLLGGNKVEKNIFEDNFNLLKILDTQRKIAVERIASIMECLEKFQKQLNILREETVTRLLVGIPVEVQLTNIKKALMRLQTSEISAGAKKFNTAENTAENTENDTENDTEEYPIIGKIHT</sequence>
<keyword evidence="2" id="KW-0812">Transmembrane</keyword>
<keyword evidence="2" id="KW-0472">Membrane</keyword>
<evidence type="ECO:0000256" key="1">
    <source>
        <dbReference type="SAM" id="MobiDB-lite"/>
    </source>
</evidence>
<dbReference type="AlphaFoldDB" id="A0A8H3L8P0"/>
<feature type="region of interest" description="Disordered" evidence="1">
    <location>
        <begin position="407"/>
        <end position="426"/>
    </location>
</feature>